<accession>A0A975BPK0</accession>
<dbReference type="AlphaFoldDB" id="A0A975BPK0"/>
<reference evidence="1" key="1">
    <citation type="journal article" date="2021" name="Microb. Physiol.">
        <title>Proteogenomic Insights into the Physiology of Marine, Sulfate-Reducing, Filamentous Desulfonema limicola and Desulfonema magnum.</title>
        <authorList>
            <person name="Schnaars V."/>
            <person name="Wohlbrand L."/>
            <person name="Scheve S."/>
            <person name="Hinrichs C."/>
            <person name="Reinhardt R."/>
            <person name="Rabus R."/>
        </authorList>
    </citation>
    <scope>NUCLEOTIDE SEQUENCE</scope>
    <source>
        <strain evidence="1">4be13</strain>
    </source>
</reference>
<gene>
    <name evidence="1" type="ORF">dnm_053910</name>
</gene>
<name>A0A975BPK0_9BACT</name>
<dbReference type="EMBL" id="CP061800">
    <property type="protein sequence ID" value="QTA89341.1"/>
    <property type="molecule type" value="Genomic_DNA"/>
</dbReference>
<organism evidence="1 2">
    <name type="scientific">Desulfonema magnum</name>
    <dbReference type="NCBI Taxonomy" id="45655"/>
    <lineage>
        <taxon>Bacteria</taxon>
        <taxon>Pseudomonadati</taxon>
        <taxon>Thermodesulfobacteriota</taxon>
        <taxon>Desulfobacteria</taxon>
        <taxon>Desulfobacterales</taxon>
        <taxon>Desulfococcaceae</taxon>
        <taxon>Desulfonema</taxon>
    </lineage>
</organism>
<sequence>MQIISNYQHIKKFLGQKKEQKQNEAFLGILPKNFGLIFCL</sequence>
<protein>
    <submittedName>
        <fullName evidence="1">Uncharacterized protein</fullName>
    </submittedName>
</protein>
<evidence type="ECO:0000313" key="1">
    <source>
        <dbReference type="EMBL" id="QTA89341.1"/>
    </source>
</evidence>
<evidence type="ECO:0000313" key="2">
    <source>
        <dbReference type="Proteomes" id="UP000663722"/>
    </source>
</evidence>
<keyword evidence="2" id="KW-1185">Reference proteome</keyword>
<proteinExistence type="predicted"/>
<dbReference type="KEGG" id="dmm:dnm_053910"/>
<dbReference type="Proteomes" id="UP000663722">
    <property type="component" value="Chromosome"/>
</dbReference>